<name>A0A2I1M3B9_9BIFI</name>
<dbReference type="InterPro" id="IPR009029">
    <property type="entry name" value="HMG_CoA_Rdtase_sub-bd_dom_sf"/>
</dbReference>
<organism evidence="4 5">
    <name type="scientific">Alloscardovia omnicolens</name>
    <dbReference type="NCBI Taxonomy" id="419015"/>
    <lineage>
        <taxon>Bacteria</taxon>
        <taxon>Bacillati</taxon>
        <taxon>Actinomycetota</taxon>
        <taxon>Actinomycetes</taxon>
        <taxon>Bifidobacteriales</taxon>
        <taxon>Bifidobacteriaceae</taxon>
        <taxon>Alloscardovia</taxon>
    </lineage>
</organism>
<evidence type="ECO:0000256" key="3">
    <source>
        <dbReference type="RuleBase" id="RU361219"/>
    </source>
</evidence>
<dbReference type="Gene3D" id="1.10.8.660">
    <property type="match status" value="1"/>
</dbReference>
<dbReference type="NCBIfam" id="TIGR00532">
    <property type="entry name" value="HMG_CoA_R_NAD"/>
    <property type="match status" value="1"/>
</dbReference>
<dbReference type="EC" id="1.1.1.88" evidence="3"/>
<comment type="caution">
    <text evidence="4">The sequence shown here is derived from an EMBL/GenBank/DDBJ whole genome shotgun (WGS) entry which is preliminary data.</text>
</comment>
<keyword evidence="3" id="KW-0520">NAD</keyword>
<dbReference type="UniPathway" id="UPA00257">
    <property type="reaction ID" value="UER00367"/>
</dbReference>
<dbReference type="InterPro" id="IPR009023">
    <property type="entry name" value="HMG_CoA_Rdtase_NAD(P)-bd_sf"/>
</dbReference>
<dbReference type="EMBL" id="PKGU01000004">
    <property type="protein sequence ID" value="PKZ14620.1"/>
    <property type="molecule type" value="Genomic_DNA"/>
</dbReference>
<sequence>MRVQGEAMGSSRKFYDLTARERLEVLEAAGEISVDDAAELRRVNEAGVLPVDVAAHLIENQVSQYALPFSVIRGLVVNGKSYTVPMVVEEASVVAAASHGAHMAARCGSINAQSEPHRVIGEIVFEASNVSVEKAQSILVSRGTQIQDIARTALPSMHARGGGLESIEVDSVGSFTRFILTVNPCDAMGANAVNTIAEALKNALSQWLGASALVAILTNSGQASVTTAEVELSPESVAVRGSDPEQLIQRIARLSDLAAVDLQRAVTHNKGIMNGISAAVVASGNDWRAVESSAHAYAAKNGTYKPLSTWQVNEKGNLCGRIEIPLQVGIVGGAASSLPVAKIARRVCGCTTVDEFKNVLAALGLVQNLSALRALAGPGIQAGHMNLQMNALAIAAGARGEEINKVVEQLRALPSHKRTSATAEYLVKALRA</sequence>
<dbReference type="PROSITE" id="PS50065">
    <property type="entry name" value="HMG_COA_REDUCTASE_4"/>
    <property type="match status" value="1"/>
</dbReference>
<dbReference type="SUPFAM" id="SSF56542">
    <property type="entry name" value="Substrate-binding domain of HMG-CoA reductase"/>
    <property type="match status" value="1"/>
</dbReference>
<dbReference type="SUPFAM" id="SSF55035">
    <property type="entry name" value="NAD-binding domain of HMG-CoA reductase"/>
    <property type="match status" value="1"/>
</dbReference>
<comment type="similarity">
    <text evidence="1 3">Belongs to the HMG-CoA reductase family.</text>
</comment>
<dbReference type="PANTHER" id="PTHR10572">
    <property type="entry name" value="3-HYDROXY-3-METHYLGLUTARYL-COENZYME A REDUCTASE"/>
    <property type="match status" value="1"/>
</dbReference>
<protein>
    <recommendedName>
        <fullName evidence="3">3-hydroxy-3-methylglutaryl coenzyme A reductase</fullName>
        <shortName evidence="3">HMG-CoA reductase</shortName>
        <ecNumber evidence="3">1.1.1.88</ecNumber>
    </recommendedName>
</protein>
<dbReference type="CDD" id="cd00644">
    <property type="entry name" value="HMG-CoA_reductase_classII"/>
    <property type="match status" value="1"/>
</dbReference>
<evidence type="ECO:0000313" key="4">
    <source>
        <dbReference type="EMBL" id="PKZ14620.1"/>
    </source>
</evidence>
<dbReference type="InterPro" id="IPR023074">
    <property type="entry name" value="HMG_CoA_Rdtase_cat_sf"/>
</dbReference>
<dbReference type="Proteomes" id="UP000242263">
    <property type="component" value="Unassembled WGS sequence"/>
</dbReference>
<proteinExistence type="inferred from homology"/>
<comment type="pathway">
    <text evidence="3">Metabolic intermediate metabolism; (R)-mevalonate degradation; (S)-3-hydroxy-3-methylglutaryl-CoA from (R)-mevalonate: step 1/1.</text>
</comment>
<comment type="catalytic activity">
    <reaction evidence="3">
        <text>(R)-mevalonate + 2 NAD(+) + CoA = (3S)-3-hydroxy-3-methylglutaryl-CoA + 2 NADH + 2 H(+)</text>
        <dbReference type="Rhea" id="RHEA:14833"/>
        <dbReference type="ChEBI" id="CHEBI:15378"/>
        <dbReference type="ChEBI" id="CHEBI:36464"/>
        <dbReference type="ChEBI" id="CHEBI:43074"/>
        <dbReference type="ChEBI" id="CHEBI:57287"/>
        <dbReference type="ChEBI" id="CHEBI:57540"/>
        <dbReference type="ChEBI" id="CHEBI:57945"/>
        <dbReference type="EC" id="1.1.1.88"/>
    </reaction>
</comment>
<dbReference type="GO" id="GO:0140643">
    <property type="term" value="F:hydroxymethylglutaryl-CoA reductase (NADH) activity"/>
    <property type="evidence" value="ECO:0007669"/>
    <property type="project" value="UniProtKB-EC"/>
</dbReference>
<dbReference type="AlphaFoldDB" id="A0A2I1M3B9"/>
<evidence type="ECO:0000313" key="5">
    <source>
        <dbReference type="Proteomes" id="UP000242263"/>
    </source>
</evidence>
<dbReference type="InterPro" id="IPR002202">
    <property type="entry name" value="HMG_CoA_Rdtase"/>
</dbReference>
<dbReference type="GO" id="GO:0015936">
    <property type="term" value="P:coenzyme A metabolic process"/>
    <property type="evidence" value="ECO:0007669"/>
    <property type="project" value="InterPro"/>
</dbReference>
<dbReference type="InterPro" id="IPR004553">
    <property type="entry name" value="HMG_CoA_Rdtase_bac-typ"/>
</dbReference>
<evidence type="ECO:0000256" key="2">
    <source>
        <dbReference type="ARBA" id="ARBA00023002"/>
    </source>
</evidence>
<dbReference type="GO" id="GO:0004420">
    <property type="term" value="F:hydroxymethylglutaryl-CoA reductase (NADPH) activity"/>
    <property type="evidence" value="ECO:0007669"/>
    <property type="project" value="InterPro"/>
</dbReference>
<dbReference type="Gene3D" id="3.90.770.10">
    <property type="entry name" value="3-hydroxy-3-methylglutaryl-coenzyme A Reductase, Chain A, domain 2"/>
    <property type="match status" value="2"/>
</dbReference>
<evidence type="ECO:0000256" key="1">
    <source>
        <dbReference type="ARBA" id="ARBA00007661"/>
    </source>
</evidence>
<dbReference type="PANTHER" id="PTHR10572:SF24">
    <property type="entry name" value="3-HYDROXY-3-METHYLGLUTARYL-COENZYME A REDUCTASE"/>
    <property type="match status" value="1"/>
</dbReference>
<reference evidence="4 5" key="1">
    <citation type="submission" date="2017-12" db="EMBL/GenBank/DDBJ databases">
        <title>Phylogenetic diversity of female urinary microbiome.</title>
        <authorList>
            <person name="Thomas-White K."/>
            <person name="Wolfe A.J."/>
        </authorList>
    </citation>
    <scope>NUCLEOTIDE SEQUENCE [LARGE SCALE GENOMIC DNA]</scope>
    <source>
        <strain evidence="4 5">UMB0064</strain>
    </source>
</reference>
<keyword evidence="2 3" id="KW-0560">Oxidoreductase</keyword>
<dbReference type="Pfam" id="PF00368">
    <property type="entry name" value="HMG-CoA_red"/>
    <property type="match status" value="1"/>
</dbReference>
<gene>
    <name evidence="4" type="ORF">CYJ32_06705</name>
</gene>
<accession>A0A2I1M3B9</accession>